<dbReference type="GO" id="GO:0003924">
    <property type="term" value="F:GTPase activity"/>
    <property type="evidence" value="ECO:0007669"/>
    <property type="project" value="InterPro"/>
</dbReference>
<dbReference type="Pfam" id="PF02263">
    <property type="entry name" value="GBP"/>
    <property type="match status" value="4"/>
</dbReference>
<feature type="coiled-coil region" evidence="7">
    <location>
        <begin position="729"/>
        <end position="802"/>
    </location>
</feature>
<dbReference type="GO" id="GO:0005525">
    <property type="term" value="F:GTP binding"/>
    <property type="evidence" value="ECO:0007669"/>
    <property type="project" value="UniProtKB-KW"/>
</dbReference>
<feature type="coiled-coil region" evidence="7">
    <location>
        <begin position="2087"/>
        <end position="2114"/>
    </location>
</feature>
<dbReference type="CDD" id="cd01851">
    <property type="entry name" value="GBP"/>
    <property type="match status" value="3"/>
</dbReference>
<dbReference type="InterPro" id="IPR036543">
    <property type="entry name" value="Guanylate-bd_C_sf"/>
</dbReference>
<evidence type="ECO:0000256" key="5">
    <source>
        <dbReference type="ARBA" id="ARBA00023134"/>
    </source>
</evidence>
<accession>A0A091D7B7</accession>
<dbReference type="FunFam" id="3.40.50.300:FF:000422">
    <property type="entry name" value="Guanylate-binding protein 1"/>
    <property type="match status" value="3"/>
</dbReference>
<feature type="domain" description="GB1/RHD3-type G" evidence="8">
    <location>
        <begin position="283"/>
        <end position="525"/>
    </location>
</feature>
<dbReference type="SUPFAM" id="SSF48340">
    <property type="entry name" value="Interferon-induced guanylate-binding protein 1 (GBP1), C-terminal domain"/>
    <property type="match status" value="4"/>
</dbReference>
<dbReference type="EMBL" id="KN122825">
    <property type="protein sequence ID" value="KFO28019.1"/>
    <property type="molecule type" value="Genomic_DNA"/>
</dbReference>
<gene>
    <name evidence="9" type="ORF">H920_10556</name>
</gene>
<keyword evidence="1" id="KW-0399">Innate immunity</keyword>
<dbReference type="PANTHER" id="PTHR10751">
    <property type="entry name" value="GUANYLATE BINDING PROTEIN"/>
    <property type="match status" value="1"/>
</dbReference>
<keyword evidence="7" id="KW-0175">Coiled coil</keyword>
<dbReference type="CDD" id="cd16269">
    <property type="entry name" value="GBP_C"/>
    <property type="match status" value="3"/>
</dbReference>
<feature type="coiled-coil region" evidence="7">
    <location>
        <begin position="153"/>
        <end position="187"/>
    </location>
</feature>
<comment type="similarity">
    <text evidence="6">Belongs to the TRAFAC class dynamin-like GTPase superfamily. GB1/RHD3 GTPase family.</text>
</comment>
<dbReference type="InterPro" id="IPR003191">
    <property type="entry name" value="Guanylate-bd/ATL_C"/>
</dbReference>
<evidence type="ECO:0000256" key="3">
    <source>
        <dbReference type="ARBA" id="ARBA00022801"/>
    </source>
</evidence>
<evidence type="ECO:0000256" key="6">
    <source>
        <dbReference type="PROSITE-ProRule" id="PRU01052"/>
    </source>
</evidence>
<organism evidence="9 10">
    <name type="scientific">Fukomys damarensis</name>
    <name type="common">Damaraland mole rat</name>
    <name type="synonym">Cryptomys damarensis</name>
    <dbReference type="NCBI Taxonomy" id="885580"/>
    <lineage>
        <taxon>Eukaryota</taxon>
        <taxon>Metazoa</taxon>
        <taxon>Chordata</taxon>
        <taxon>Craniata</taxon>
        <taxon>Vertebrata</taxon>
        <taxon>Euteleostomi</taxon>
        <taxon>Mammalia</taxon>
        <taxon>Eutheria</taxon>
        <taxon>Euarchontoglires</taxon>
        <taxon>Glires</taxon>
        <taxon>Rodentia</taxon>
        <taxon>Hystricomorpha</taxon>
        <taxon>Bathyergidae</taxon>
        <taxon>Fukomys</taxon>
    </lineage>
</organism>
<dbReference type="PROSITE" id="PS51715">
    <property type="entry name" value="G_GB1_RHD3"/>
    <property type="match status" value="3"/>
</dbReference>
<dbReference type="GO" id="GO:0031347">
    <property type="term" value="P:regulation of defense response"/>
    <property type="evidence" value="ECO:0007669"/>
    <property type="project" value="UniProtKB-ARBA"/>
</dbReference>
<dbReference type="FunFam" id="1.20.1000.10:FF:000001">
    <property type="entry name" value="Guanylate binding protein 1"/>
    <property type="match status" value="3"/>
</dbReference>
<evidence type="ECO:0000259" key="8">
    <source>
        <dbReference type="PROSITE" id="PS51715"/>
    </source>
</evidence>
<dbReference type="InterPro" id="IPR030386">
    <property type="entry name" value="G_GB1_RHD3_dom"/>
</dbReference>
<protein>
    <submittedName>
        <fullName evidence="9">Interferon-induced guanylate-binding protein 1</fullName>
    </submittedName>
</protein>
<keyword evidence="2" id="KW-0547">Nucleotide-binding</keyword>
<dbReference type="Gene3D" id="3.40.50.300">
    <property type="entry name" value="P-loop containing nucleotide triphosphate hydrolases"/>
    <property type="match status" value="4"/>
</dbReference>
<keyword evidence="5" id="KW-0342">GTP-binding</keyword>
<dbReference type="eggNOG" id="KOG2037">
    <property type="taxonomic scope" value="Eukaryota"/>
</dbReference>
<reference evidence="9 10" key="1">
    <citation type="submission" date="2013-11" db="EMBL/GenBank/DDBJ databases">
        <title>The Damaraland mole rat (Fukomys damarensis) genome and evolution of African mole rats.</title>
        <authorList>
            <person name="Gladyshev V.N."/>
            <person name="Fang X."/>
        </authorList>
    </citation>
    <scope>NUCLEOTIDE SEQUENCE [LARGE SCALE GENOMIC DNA]</scope>
    <source>
        <tissue evidence="9">Liver</tissue>
    </source>
</reference>
<dbReference type="Gene3D" id="1.20.1000.10">
    <property type="entry name" value="Guanylate-binding protein, C-terminal domain"/>
    <property type="match status" value="4"/>
</dbReference>
<feature type="coiled-coil region" evidence="7">
    <location>
        <begin position="2007"/>
        <end position="2051"/>
    </location>
</feature>
<feature type="domain" description="GB1/RHD3-type G" evidence="8">
    <location>
        <begin position="1006"/>
        <end position="1245"/>
    </location>
</feature>
<evidence type="ECO:0000256" key="2">
    <source>
        <dbReference type="ARBA" id="ARBA00022741"/>
    </source>
</evidence>
<dbReference type="GO" id="GO:0071346">
    <property type="term" value="P:cellular response to type II interferon"/>
    <property type="evidence" value="ECO:0007669"/>
    <property type="project" value="UniProtKB-ARBA"/>
</dbReference>
<dbReference type="STRING" id="885580.ENSFDAP00000004356"/>
<dbReference type="SUPFAM" id="SSF52540">
    <property type="entry name" value="P-loop containing nucleoside triphosphate hydrolases"/>
    <property type="match status" value="3"/>
</dbReference>
<evidence type="ECO:0000313" key="9">
    <source>
        <dbReference type="EMBL" id="KFO28019.1"/>
    </source>
</evidence>
<evidence type="ECO:0000256" key="7">
    <source>
        <dbReference type="SAM" id="Coils"/>
    </source>
</evidence>
<dbReference type="InterPro" id="IPR037684">
    <property type="entry name" value="GBP_C"/>
</dbReference>
<feature type="domain" description="GB1/RHD3-type G" evidence="8">
    <location>
        <begin position="1562"/>
        <end position="1803"/>
    </location>
</feature>
<dbReference type="InterPro" id="IPR027417">
    <property type="entry name" value="P-loop_NTPase"/>
</dbReference>
<dbReference type="InterPro" id="IPR015894">
    <property type="entry name" value="Guanylate-bd_N"/>
</dbReference>
<feature type="coiled-coil region" evidence="7">
    <location>
        <begin position="1449"/>
        <end position="1515"/>
    </location>
</feature>
<dbReference type="Proteomes" id="UP000028990">
    <property type="component" value="Unassembled WGS sequence"/>
</dbReference>
<keyword evidence="4" id="KW-0391">Immunity</keyword>
<keyword evidence="3" id="KW-0378">Hydrolase</keyword>
<evidence type="ECO:0000256" key="4">
    <source>
        <dbReference type="ARBA" id="ARBA00022859"/>
    </source>
</evidence>
<sequence length="2118" mass="240906">MKAINSGAVPCLENAVTTLAQRENSAAVLKAASHYSEQMAQRVRFPTDTLQELLDEHTACEKEAISSWITPSRMKEAIEEKKEDFLLQTEEASVKYCQAELKQLSEPLTESISNGIFSVSGGYNLYIEAKKKVEQGYLLVPRKGAKIQKDLLEEGFAKKAEEMNIEMHRLQKEYEATKKQAHSLGARIIDGIGNVLLSELPGVTKLFDSLQPSAAGFFPVDTGNRRSGELGLQTLEALALAGTGSLVTMASESIMEAPVCLVENKKGQLTVNSKTLRILDKISQPVVVVAIVGIYRTGKSYLMNRLAGQNHGFALGSTVQSKTKGIWMWCVPHPTKPNHTLVLLDTEGLGDVEKADPKNDSWIFALAVLLSSVFVYNSMSTINHQALEQLHYVTELTQLIRTKASSGPDEIEDSAEFVSFFPDFIWAVRDFTLELKLGGRPITEDEYLENALKLIPGKNPQIQNSNIPRECIRYFFPVRKCFVFDRPTNDKNLLFSIEDVPESQLEWSFQMQSKNFCSYIFTHAKTKRLREGIVVTGNRLGTLVETYVKAINSGAVPCLENAVTTLAQRENSAAMQKAASHYSEQMAQRVQFPTDTLQELLDMHTACEKEAIKVFMDHSFKDENQEFQKQLVSTMERRKEDFLLQNEAVSIKYCQDKLEQLSASLMKNISEGIFSVPGGHGLYLEAKRGVEEGYKHVPRKGVKANEVLQSFLLSQATIEKSILQSDKALTDGERAIAAERTKKEAAEKEKELLKQKSKEQQQMMEAQERSFRENVAQLKEKMEREKEDILREQERMLEHKLKYSRNDHFSSLMDNPGFHLHEISNKLDKYWRIEGIKLCHDHSSGVCVTMPVTWQKPDPSQIVVNVTELTELVRAKSSSNSNEVQDSAEFVSFFPSFIWTVRDFILELKLQGQPITADQYLEDALKLIPGKYRSLLTSEGEIKAAHRARGREERSQTTYAVEKSRREHRLDMASETHMPGPVCLIENVKGRLRENQEALRILSALPKPVVVVAIVGLYRTGKSYLMNKLAGKQKGFSLGSTVQSHTKGIWMWCVPHPRKPNQTLVLLDTEGLGDVEKGDNQNDAWIFALAILLSSTFVYNSMGTINQQAMDQLHYVTELTSRIRAKSSPRKKEVEDSADFMSFFPDFVWTLRDFSLDLELDGNSISPDAYLENSLKLKQGTSQKDFNLPRLCIRKFFPKKKCFIFDRPSHRKKLAQLETLHDDELDSEFVKQVGEFCSYIFNSSRIKTLPGGIEVNGPRLETLVLTYLSAINSGDLPCMENAVLTLAQIENSAAVKKALAHYDQQMSQKVQLPTDTLQELLDLHRACEREAIEIFMKHSFKDVDHHFQKELAGQLEKKRDNFCKQNMKASSDRCTALLKVIFSPLEEEVKQGIYSVAGGYHLLLQKVGDLKKKYYEEPKKGIQAEEVLQKFLQSKEDMTIAILQTDQTLQEKEKEIEVERVKAESAEAATKMLEEMQKKNQEMMEQKEQSYQEHIRQLTEKMERDRKQLLEEQERIIAVKLQTRALDMASETHMPGPVCLIENVEEQLTVNQEALRILSALPQPVVVVAIVGLYRTGKSYLMNKLAGKEKGFSLGSTVQAHTKGIWMWCVPHPRKPNQTLVLLDTEGLGDVAKTDPQNDSWIFALALLLSSTFVYNSMGIIDKEAMDRLHYVTELTDLIRAKSSPDTDEVEDSADFVSFFPDFVWTLRDFCLELELDGQTISADAYLENSLKLKPGTSQKEKKFNLPRLCIRQFFPEKKCFVFNRPAQQKQLAKLEMLQEDELDSEFVQQVTEFCSYIFSSSKIKTLPGGIEVNGPRLETLVLTYLDAINSGGLPCMQDAVLTLAQIENSAAVQKALAHYDQQIGQKVQLPTDTLQELLDLHRACEREAIEIFIKHSFKDVDQIFQKELAAQLEKKRDDLYKQNMKVSSDRCSALLQDSFSPLEEEVKQGVYSKPGGYRLIIQKVEDLKKKYHAEPRKGIQAEEVLQKYLQSKEGMMNAILQTDQTLTEKEKQIEVERAKAESAQTTVKLLDDMNRQKDQMMQEKEKSYEEHIKQLTQKMDIDRAKMITENERIIALKLQEQERLLREGFQNESRRLHNEIENLRTRMKKGKKKCAIS</sequence>
<keyword evidence="10" id="KW-1185">Reference proteome</keyword>
<name>A0A091D7B7_FUKDA</name>
<dbReference type="Pfam" id="PF02841">
    <property type="entry name" value="GBP_C"/>
    <property type="match status" value="4"/>
</dbReference>
<evidence type="ECO:0000313" key="10">
    <source>
        <dbReference type="Proteomes" id="UP000028990"/>
    </source>
</evidence>
<proteinExistence type="inferred from homology"/>
<evidence type="ECO:0000256" key="1">
    <source>
        <dbReference type="ARBA" id="ARBA00022588"/>
    </source>
</evidence>